<organism evidence="5 6">
    <name type="scientific">Martelella mangrovi</name>
    <dbReference type="NCBI Taxonomy" id="1397477"/>
    <lineage>
        <taxon>Bacteria</taxon>
        <taxon>Pseudomonadati</taxon>
        <taxon>Pseudomonadota</taxon>
        <taxon>Alphaproteobacteria</taxon>
        <taxon>Hyphomicrobiales</taxon>
        <taxon>Aurantimonadaceae</taxon>
        <taxon>Martelella</taxon>
    </lineage>
</organism>
<dbReference type="GO" id="GO:0016301">
    <property type="term" value="F:kinase activity"/>
    <property type="evidence" value="ECO:0007669"/>
    <property type="project" value="UniProtKB-KW"/>
</dbReference>
<name>A0ABV2I7A8_9HYPH</name>
<dbReference type="Pfam" id="PF00370">
    <property type="entry name" value="FGGY_N"/>
    <property type="match status" value="1"/>
</dbReference>
<protein>
    <submittedName>
        <fullName evidence="5">FGGY-family pentulose kinase</fullName>
    </submittedName>
</protein>
<proteinExistence type="predicted"/>
<evidence type="ECO:0000313" key="5">
    <source>
        <dbReference type="EMBL" id="MET3598147.1"/>
    </source>
</evidence>
<dbReference type="InterPro" id="IPR018485">
    <property type="entry name" value="FGGY_C"/>
</dbReference>
<keyword evidence="6" id="KW-1185">Reference proteome</keyword>
<dbReference type="Pfam" id="PF02782">
    <property type="entry name" value="FGGY_C"/>
    <property type="match status" value="1"/>
</dbReference>
<evidence type="ECO:0000259" key="3">
    <source>
        <dbReference type="Pfam" id="PF00370"/>
    </source>
</evidence>
<feature type="domain" description="Carbohydrate kinase FGGY N-terminal" evidence="3">
    <location>
        <begin position="5"/>
        <end position="260"/>
    </location>
</feature>
<dbReference type="PANTHER" id="PTHR43435">
    <property type="entry name" value="RIBULOKINASE"/>
    <property type="match status" value="1"/>
</dbReference>
<dbReference type="Proteomes" id="UP001549164">
    <property type="component" value="Unassembled WGS sequence"/>
</dbReference>
<keyword evidence="1" id="KW-0808">Transferase</keyword>
<dbReference type="InterPro" id="IPR018484">
    <property type="entry name" value="FGGY_N"/>
</dbReference>
<sequence>MRDHVIAVDVGTASVRAGIFDKTGTMLSRRVEPLRLRRPGARRGEYVSDDIWQTTATAVRSARLASGLGPERIAGLAFGATCSLVLLDRAGDPLPLFTDDSGSYDTIAWFDHRARAEAAELSATGDAAVRHSGGSISPEMQVPKLLWLKRNRPELWQKAGDFFDLADFLSFRATGSRQRSLSTLATKWFHMAENADPWPRALFDRFSLGDLPERAGADMPPCPPGKAIGKLTEAAADALGLDCTVTVAAGMVDAYAGALGALPHPGMKAPGEFALIGGTSSCLIGYGPEPVFAGSVWGPYFAAIYPHQWPFEAGQSATGGLLNHLLEIHAEGGPATEARHEQVNARIASMIAADGPGFADGLDILPDFHGSRSPFADPAMTGMVAGLTLDKSFDGLCRLYWRACIAIALSLRQILEHLAENGIPATALHLAGGHRRNPLLSRLYADVTGRPVHVSPTEDVVLLGSAVNAAAASGLHAGLEQAATAMQTTGHTHNPDPALSDYYESQYVRLEILQACRDALRSADPDAQRE</sequence>
<keyword evidence="2 5" id="KW-0418">Kinase</keyword>
<dbReference type="Gene3D" id="3.30.420.40">
    <property type="match status" value="1"/>
</dbReference>
<dbReference type="RefSeq" id="WP_354432640.1">
    <property type="nucleotide sequence ID" value="NZ_JBEPLY010000001.1"/>
</dbReference>
<dbReference type="Gene3D" id="1.20.58.2240">
    <property type="match status" value="1"/>
</dbReference>
<evidence type="ECO:0000256" key="1">
    <source>
        <dbReference type="ARBA" id="ARBA00022679"/>
    </source>
</evidence>
<gene>
    <name evidence="5" type="ORF">ABID12_000068</name>
</gene>
<dbReference type="InterPro" id="IPR000577">
    <property type="entry name" value="Carb_kinase_FGGY"/>
</dbReference>
<dbReference type="PIRSF" id="PIRSF000538">
    <property type="entry name" value="GlpK"/>
    <property type="match status" value="1"/>
</dbReference>
<evidence type="ECO:0000313" key="6">
    <source>
        <dbReference type="Proteomes" id="UP001549164"/>
    </source>
</evidence>
<comment type="caution">
    <text evidence="5">The sequence shown here is derived from an EMBL/GenBank/DDBJ whole genome shotgun (WGS) entry which is preliminary data.</text>
</comment>
<dbReference type="PANTHER" id="PTHR43435:SF4">
    <property type="entry name" value="FGGY CARBOHYDRATE KINASE DOMAIN-CONTAINING PROTEIN"/>
    <property type="match status" value="1"/>
</dbReference>
<dbReference type="EMBL" id="JBEPLY010000001">
    <property type="protein sequence ID" value="MET3598147.1"/>
    <property type="molecule type" value="Genomic_DNA"/>
</dbReference>
<dbReference type="InterPro" id="IPR043129">
    <property type="entry name" value="ATPase_NBD"/>
</dbReference>
<feature type="domain" description="Carbohydrate kinase FGGY C-terminal" evidence="4">
    <location>
        <begin position="275"/>
        <end position="472"/>
    </location>
</feature>
<evidence type="ECO:0000259" key="4">
    <source>
        <dbReference type="Pfam" id="PF02782"/>
    </source>
</evidence>
<evidence type="ECO:0000256" key="2">
    <source>
        <dbReference type="ARBA" id="ARBA00022777"/>
    </source>
</evidence>
<accession>A0ABV2I7A8</accession>
<reference evidence="5 6" key="1">
    <citation type="submission" date="2024-06" db="EMBL/GenBank/DDBJ databases">
        <title>Genomic Encyclopedia of Type Strains, Phase IV (KMG-IV): sequencing the most valuable type-strain genomes for metagenomic binning, comparative biology and taxonomic classification.</title>
        <authorList>
            <person name="Goeker M."/>
        </authorList>
    </citation>
    <scope>NUCLEOTIDE SEQUENCE [LARGE SCALE GENOMIC DNA]</scope>
    <source>
        <strain evidence="5 6">DSM 28102</strain>
    </source>
</reference>
<dbReference type="SUPFAM" id="SSF53067">
    <property type="entry name" value="Actin-like ATPase domain"/>
    <property type="match status" value="2"/>
</dbReference>